<proteinExistence type="predicted"/>
<dbReference type="EMBL" id="SMMG02000009">
    <property type="protein sequence ID" value="KAA3459996.1"/>
    <property type="molecule type" value="Genomic_DNA"/>
</dbReference>
<evidence type="ECO:0000313" key="2">
    <source>
        <dbReference type="EMBL" id="KAA3459996.1"/>
    </source>
</evidence>
<comment type="caution">
    <text evidence="2">The sequence shown here is derived from an EMBL/GenBank/DDBJ whole genome shotgun (WGS) entry which is preliminary data.</text>
</comment>
<dbReference type="AlphaFoldDB" id="A0A5B6UT83"/>
<sequence length="76" mass="8265">MDNLTLMFIDGGPMGFYLPVILSLLAIDSGTNVKVPSYACFLLGISHRLQSGSTIFDFDGVKKPMGNILLSGWLQK</sequence>
<keyword evidence="1" id="KW-0812">Transmembrane</keyword>
<evidence type="ECO:0000313" key="3">
    <source>
        <dbReference type="Proteomes" id="UP000325315"/>
    </source>
</evidence>
<accession>A0A5B6UT83</accession>
<gene>
    <name evidence="2" type="ORF">EPI10_026706</name>
</gene>
<organism evidence="2 3">
    <name type="scientific">Gossypium australe</name>
    <dbReference type="NCBI Taxonomy" id="47621"/>
    <lineage>
        <taxon>Eukaryota</taxon>
        <taxon>Viridiplantae</taxon>
        <taxon>Streptophyta</taxon>
        <taxon>Embryophyta</taxon>
        <taxon>Tracheophyta</taxon>
        <taxon>Spermatophyta</taxon>
        <taxon>Magnoliopsida</taxon>
        <taxon>eudicotyledons</taxon>
        <taxon>Gunneridae</taxon>
        <taxon>Pentapetalae</taxon>
        <taxon>rosids</taxon>
        <taxon>malvids</taxon>
        <taxon>Malvales</taxon>
        <taxon>Malvaceae</taxon>
        <taxon>Malvoideae</taxon>
        <taxon>Gossypium</taxon>
    </lineage>
</organism>
<keyword evidence="1" id="KW-1133">Transmembrane helix</keyword>
<protein>
    <submittedName>
        <fullName evidence="2">F-box SKIP31-like protein</fullName>
    </submittedName>
</protein>
<name>A0A5B6UT83_9ROSI</name>
<reference evidence="3" key="1">
    <citation type="journal article" date="2019" name="Plant Biotechnol. J.">
        <title>Genome sequencing of the Australian wild diploid species Gossypium australe highlights disease resistance and delayed gland morphogenesis.</title>
        <authorList>
            <person name="Cai Y."/>
            <person name="Cai X."/>
            <person name="Wang Q."/>
            <person name="Wang P."/>
            <person name="Zhang Y."/>
            <person name="Cai C."/>
            <person name="Xu Y."/>
            <person name="Wang K."/>
            <person name="Zhou Z."/>
            <person name="Wang C."/>
            <person name="Geng S."/>
            <person name="Li B."/>
            <person name="Dong Q."/>
            <person name="Hou Y."/>
            <person name="Wang H."/>
            <person name="Ai P."/>
            <person name="Liu Z."/>
            <person name="Yi F."/>
            <person name="Sun M."/>
            <person name="An G."/>
            <person name="Cheng J."/>
            <person name="Zhang Y."/>
            <person name="Shi Q."/>
            <person name="Xie Y."/>
            <person name="Shi X."/>
            <person name="Chang Y."/>
            <person name="Huang F."/>
            <person name="Chen Y."/>
            <person name="Hong S."/>
            <person name="Mi L."/>
            <person name="Sun Q."/>
            <person name="Zhang L."/>
            <person name="Zhou B."/>
            <person name="Peng R."/>
            <person name="Zhang X."/>
            <person name="Liu F."/>
        </authorList>
    </citation>
    <scope>NUCLEOTIDE SEQUENCE [LARGE SCALE GENOMIC DNA]</scope>
    <source>
        <strain evidence="3">cv. PA1801</strain>
    </source>
</reference>
<evidence type="ECO:0000256" key="1">
    <source>
        <dbReference type="SAM" id="Phobius"/>
    </source>
</evidence>
<keyword evidence="3" id="KW-1185">Reference proteome</keyword>
<feature type="transmembrane region" description="Helical" evidence="1">
    <location>
        <begin position="6"/>
        <end position="27"/>
    </location>
</feature>
<keyword evidence="1" id="KW-0472">Membrane</keyword>
<dbReference type="Proteomes" id="UP000325315">
    <property type="component" value="Unassembled WGS sequence"/>
</dbReference>